<evidence type="ECO:0000256" key="2">
    <source>
        <dbReference type="ARBA" id="ARBA00022525"/>
    </source>
</evidence>
<keyword evidence="12" id="KW-1185">Reference proteome</keyword>
<dbReference type="SMART" id="SM00369">
    <property type="entry name" value="LRR_TYP"/>
    <property type="match status" value="5"/>
</dbReference>
<protein>
    <submittedName>
        <fullName evidence="11">LPXTG-motif cell wall-anchored protein</fullName>
    </submittedName>
</protein>
<keyword evidence="8" id="KW-0812">Transmembrane</keyword>
<dbReference type="Pfam" id="PF12799">
    <property type="entry name" value="LRR_4"/>
    <property type="match status" value="2"/>
</dbReference>
<dbReference type="InterPro" id="IPR003591">
    <property type="entry name" value="Leu-rich_rpt_typical-subtyp"/>
</dbReference>
<dbReference type="RefSeq" id="WP_167148131.1">
    <property type="nucleotide sequence ID" value="NZ_JAAMOX010000001.1"/>
</dbReference>
<feature type="domain" description="Gram-positive cocci surface proteins LPxTG" evidence="10">
    <location>
        <begin position="507"/>
        <end position="539"/>
    </location>
</feature>
<feature type="signal peptide" evidence="9">
    <location>
        <begin position="1"/>
        <end position="20"/>
    </location>
</feature>
<comment type="caution">
    <text evidence="11">The sequence shown here is derived from an EMBL/GenBank/DDBJ whole genome shotgun (WGS) entry which is preliminary data.</text>
</comment>
<dbReference type="PANTHER" id="PTHR46652:SF3">
    <property type="entry name" value="LEUCINE-RICH REPEAT-CONTAINING PROTEIN 9"/>
    <property type="match status" value="1"/>
</dbReference>
<evidence type="ECO:0000256" key="3">
    <source>
        <dbReference type="ARBA" id="ARBA00022614"/>
    </source>
</evidence>
<evidence type="ECO:0000313" key="11">
    <source>
        <dbReference type="EMBL" id="NIH52928.1"/>
    </source>
</evidence>
<dbReference type="Pfam" id="PF05345">
    <property type="entry name" value="He_PIG"/>
    <property type="match status" value="1"/>
</dbReference>
<feature type="compositionally biased region" description="Polar residues" evidence="7">
    <location>
        <begin position="474"/>
        <end position="508"/>
    </location>
</feature>
<evidence type="ECO:0000256" key="5">
    <source>
        <dbReference type="ARBA" id="ARBA00022737"/>
    </source>
</evidence>
<evidence type="ECO:0000256" key="6">
    <source>
        <dbReference type="ARBA" id="ARBA00023088"/>
    </source>
</evidence>
<dbReference type="PANTHER" id="PTHR46652">
    <property type="entry name" value="LEUCINE-RICH REPEAT AND IQ DOMAIN-CONTAINING PROTEIN 1-RELATED"/>
    <property type="match status" value="1"/>
</dbReference>
<dbReference type="SMART" id="SM00365">
    <property type="entry name" value="LRR_SD22"/>
    <property type="match status" value="5"/>
</dbReference>
<dbReference type="PROSITE" id="PS51450">
    <property type="entry name" value="LRR"/>
    <property type="match status" value="6"/>
</dbReference>
<dbReference type="Proteomes" id="UP000541033">
    <property type="component" value="Unassembled WGS sequence"/>
</dbReference>
<evidence type="ECO:0000256" key="1">
    <source>
        <dbReference type="ARBA" id="ARBA00022512"/>
    </source>
</evidence>
<feature type="chain" id="PRO_5039059718" evidence="9">
    <location>
        <begin position="21"/>
        <end position="539"/>
    </location>
</feature>
<evidence type="ECO:0000259" key="10">
    <source>
        <dbReference type="PROSITE" id="PS50847"/>
    </source>
</evidence>
<name>A0A7X5TT51_9MICO</name>
<organism evidence="11 12">
    <name type="scientific">Lysinibacter cavernae</name>
    <dbReference type="NCBI Taxonomy" id="1640652"/>
    <lineage>
        <taxon>Bacteria</taxon>
        <taxon>Bacillati</taxon>
        <taxon>Actinomycetota</taxon>
        <taxon>Actinomycetes</taxon>
        <taxon>Micrococcales</taxon>
        <taxon>Microbacteriaceae</taxon>
        <taxon>Lysinibacter</taxon>
    </lineage>
</organism>
<dbReference type="GO" id="GO:0016020">
    <property type="term" value="C:membrane"/>
    <property type="evidence" value="ECO:0007669"/>
    <property type="project" value="InterPro"/>
</dbReference>
<proteinExistence type="predicted"/>
<sequence length="539" mass="55689">MKKQSLSIMSMVLAGTVAMGGISATMLTVDTSAAEAAPSDVVSIPDAALADAINASLKHAAGTPITEADMDTLGYFEASDSGITNLTGLEYAHNMYYAKFTRNAISDISPLANSTALTRLYLDSNNLTDLSALAQLTGLTTLTFDSNAIDDVTPLSNLSNLTWLSFHNNNIADVAPLAGLTNVETMIGSVNQIEDLTPLSGLSGLRDLRLGDNNISDVSPLAALNDLSILRIASNDIVDLSPFAGLSNLSILTLSYNQIVDVSPLSGLTGLSELYLTSNHIADLTPLANVTVTAARSQTLAGPELYVPARTTSYTRSTPTGLISLPYSLAPEINAGALGDAASATWSNIDTAATQLTLDAASTDARVGEYSATITYPLVRADYTNTAPLNATVGTPYAFDFTVTPGYNAVSFALTNAGVDGLNLDAATGTLSGTPTTAGDYTVAIDAIDADGNAISYEWPIQVTDTAVLPEAPNTETPEAQAPQSSTDQSPTDQPSTDQSASANGSLATTGTERSVALFAAAGLLLLAGAAALRRRRNA</sequence>
<dbReference type="InterPro" id="IPR025875">
    <property type="entry name" value="Leu-rich_rpt_4"/>
</dbReference>
<dbReference type="InterPro" id="IPR019931">
    <property type="entry name" value="LPXTG_anchor"/>
</dbReference>
<dbReference type="InterPro" id="IPR032675">
    <property type="entry name" value="LRR_dom_sf"/>
</dbReference>
<feature type="region of interest" description="Disordered" evidence="7">
    <location>
        <begin position="473"/>
        <end position="508"/>
    </location>
</feature>
<gene>
    <name evidence="11" type="ORF">FHX76_000796</name>
</gene>
<dbReference type="InterPro" id="IPR001611">
    <property type="entry name" value="Leu-rich_rpt"/>
</dbReference>
<keyword evidence="4 9" id="KW-0732">Signal</keyword>
<dbReference type="EMBL" id="JAAMOX010000001">
    <property type="protein sequence ID" value="NIH52928.1"/>
    <property type="molecule type" value="Genomic_DNA"/>
</dbReference>
<keyword evidence="5" id="KW-0677">Repeat</keyword>
<keyword evidence="2" id="KW-0964">Secreted</keyword>
<dbReference type="InterPro" id="IPR015919">
    <property type="entry name" value="Cadherin-like_sf"/>
</dbReference>
<dbReference type="AlphaFoldDB" id="A0A7X5TT51"/>
<dbReference type="SUPFAM" id="SSF49313">
    <property type="entry name" value="Cadherin-like"/>
    <property type="match status" value="1"/>
</dbReference>
<dbReference type="GO" id="GO:0005509">
    <property type="term" value="F:calcium ion binding"/>
    <property type="evidence" value="ECO:0007669"/>
    <property type="project" value="InterPro"/>
</dbReference>
<dbReference type="PROSITE" id="PS50847">
    <property type="entry name" value="GRAM_POS_ANCHORING"/>
    <property type="match status" value="1"/>
</dbReference>
<reference evidence="11 12" key="1">
    <citation type="submission" date="2020-02" db="EMBL/GenBank/DDBJ databases">
        <title>Sequencing the genomes of 1000 actinobacteria strains.</title>
        <authorList>
            <person name="Klenk H.-P."/>
        </authorList>
    </citation>
    <scope>NUCLEOTIDE SEQUENCE [LARGE SCALE GENOMIC DNA]</scope>
    <source>
        <strain evidence="11 12">DSM 27960</strain>
    </source>
</reference>
<feature type="transmembrane region" description="Helical" evidence="8">
    <location>
        <begin position="516"/>
        <end position="533"/>
    </location>
</feature>
<dbReference type="SUPFAM" id="SSF52058">
    <property type="entry name" value="L domain-like"/>
    <property type="match status" value="1"/>
</dbReference>
<evidence type="ECO:0000256" key="9">
    <source>
        <dbReference type="SAM" id="SignalP"/>
    </source>
</evidence>
<dbReference type="Gene3D" id="3.80.10.10">
    <property type="entry name" value="Ribonuclease Inhibitor"/>
    <property type="match status" value="2"/>
</dbReference>
<dbReference type="InterPro" id="IPR050836">
    <property type="entry name" value="SDS22/Internalin_LRR"/>
</dbReference>
<keyword evidence="3" id="KW-0433">Leucine-rich repeat</keyword>
<evidence type="ECO:0000256" key="7">
    <source>
        <dbReference type="SAM" id="MobiDB-lite"/>
    </source>
</evidence>
<dbReference type="NCBIfam" id="TIGR01167">
    <property type="entry name" value="LPXTG_anchor"/>
    <property type="match status" value="1"/>
</dbReference>
<evidence type="ECO:0000256" key="4">
    <source>
        <dbReference type="ARBA" id="ARBA00022729"/>
    </source>
</evidence>
<keyword evidence="1" id="KW-0134">Cell wall</keyword>
<dbReference type="Gene3D" id="2.60.40.10">
    <property type="entry name" value="Immunoglobulins"/>
    <property type="match status" value="1"/>
</dbReference>
<keyword evidence="6" id="KW-0572">Peptidoglycan-anchor</keyword>
<dbReference type="InterPro" id="IPR013783">
    <property type="entry name" value="Ig-like_fold"/>
</dbReference>
<dbReference type="GO" id="GO:0005975">
    <property type="term" value="P:carbohydrate metabolic process"/>
    <property type="evidence" value="ECO:0007669"/>
    <property type="project" value="UniProtKB-ARBA"/>
</dbReference>
<keyword evidence="8" id="KW-1133">Transmembrane helix</keyword>
<evidence type="ECO:0000313" key="12">
    <source>
        <dbReference type="Proteomes" id="UP000541033"/>
    </source>
</evidence>
<evidence type="ECO:0000256" key="8">
    <source>
        <dbReference type="SAM" id="Phobius"/>
    </source>
</evidence>
<accession>A0A7X5TT51</accession>
<keyword evidence="8" id="KW-0472">Membrane</keyword>